<gene>
    <name evidence="2" type="ORF">Srubr_55320</name>
</gene>
<evidence type="ECO:0000313" key="3">
    <source>
        <dbReference type="Proteomes" id="UP000646738"/>
    </source>
</evidence>
<dbReference type="Proteomes" id="UP000646738">
    <property type="component" value="Unassembled WGS sequence"/>
</dbReference>
<keyword evidence="3" id="KW-1185">Reference proteome</keyword>
<dbReference type="EMBL" id="BNEA01000015">
    <property type="protein sequence ID" value="GHI55686.1"/>
    <property type="molecule type" value="Genomic_DNA"/>
</dbReference>
<name>A0ABQ3RIK2_STRRR</name>
<reference evidence="3" key="1">
    <citation type="submission" date="2023-07" db="EMBL/GenBank/DDBJ databases">
        <title>Whole genome shotgun sequence of Streptomyces achromogenes subsp. rubradiris NBRC 14000.</title>
        <authorList>
            <person name="Komaki H."/>
            <person name="Tamura T."/>
        </authorList>
    </citation>
    <scope>NUCLEOTIDE SEQUENCE [LARGE SCALE GENOMIC DNA]</scope>
    <source>
        <strain evidence="3">NBRC 14000</strain>
    </source>
</reference>
<evidence type="ECO:0000256" key="1">
    <source>
        <dbReference type="SAM" id="MobiDB-lite"/>
    </source>
</evidence>
<feature type="region of interest" description="Disordered" evidence="1">
    <location>
        <begin position="44"/>
        <end position="64"/>
    </location>
</feature>
<comment type="caution">
    <text evidence="2">The sequence shown here is derived from an EMBL/GenBank/DDBJ whole genome shotgun (WGS) entry which is preliminary data.</text>
</comment>
<protein>
    <submittedName>
        <fullName evidence="2">Uncharacterized protein</fullName>
    </submittedName>
</protein>
<evidence type="ECO:0000313" key="2">
    <source>
        <dbReference type="EMBL" id="GHI55686.1"/>
    </source>
</evidence>
<sequence>MGEEVGVVGDAPSVDGRLSGRLRAAGPVFARSGRLRAAGPVFARSSSPVLPQPGRLAGLPPLAS</sequence>
<accession>A0ABQ3RIK2</accession>
<proteinExistence type="predicted"/>
<organism evidence="2 3">
    <name type="scientific">Streptomyces rubradiris</name>
    <name type="common">Streptomyces achromogenes subsp. rubradiris</name>
    <dbReference type="NCBI Taxonomy" id="285531"/>
    <lineage>
        <taxon>Bacteria</taxon>
        <taxon>Bacillati</taxon>
        <taxon>Actinomycetota</taxon>
        <taxon>Actinomycetes</taxon>
        <taxon>Kitasatosporales</taxon>
        <taxon>Streptomycetaceae</taxon>
        <taxon>Streptomyces</taxon>
    </lineage>
</organism>